<comment type="caution">
    <text evidence="2">The sequence shown here is derived from an EMBL/GenBank/DDBJ whole genome shotgun (WGS) entry which is preliminary data.</text>
</comment>
<keyword evidence="3" id="KW-1185">Reference proteome</keyword>
<feature type="region of interest" description="Disordered" evidence="1">
    <location>
        <begin position="18"/>
        <end position="74"/>
    </location>
</feature>
<reference evidence="2 3" key="1">
    <citation type="journal article" date="2020" name="bioRxiv">
        <title>Whole genome comparisons of ergot fungi reveals the divergence and evolution of species within the genus Claviceps are the result of varying mechanisms driving genome evolution and host range expansion.</title>
        <authorList>
            <person name="Wyka S.A."/>
            <person name="Mondo S.J."/>
            <person name="Liu M."/>
            <person name="Dettman J."/>
            <person name="Nalam V."/>
            <person name="Broders K.D."/>
        </authorList>
    </citation>
    <scope>NUCLEOTIDE SEQUENCE [LARGE SCALE GENOMIC DNA]</scope>
    <source>
        <strain evidence="2 3">LM576</strain>
    </source>
</reference>
<protein>
    <submittedName>
        <fullName evidence="2">Uncharacterized protein</fullName>
    </submittedName>
</protein>
<evidence type="ECO:0000256" key="1">
    <source>
        <dbReference type="SAM" id="MobiDB-lite"/>
    </source>
</evidence>
<evidence type="ECO:0000313" key="3">
    <source>
        <dbReference type="Proteomes" id="UP000732380"/>
    </source>
</evidence>
<dbReference type="Proteomes" id="UP000732380">
    <property type="component" value="Unassembled WGS sequence"/>
</dbReference>
<proteinExistence type="predicted"/>
<sequence>MRRRLSACDPKEAERLQRRLYRNDGNPAEHSGASPRAQASMNDDAGHRQHQPSVLTGLRWGKGSGNVRKDVVHL</sequence>
<gene>
    <name evidence="2" type="ORF">E4U13_006154</name>
</gene>
<dbReference type="AlphaFoldDB" id="A0A9P7TQR9"/>
<dbReference type="EMBL" id="SRQM01000521">
    <property type="protein sequence ID" value="KAG6109046.1"/>
    <property type="molecule type" value="Genomic_DNA"/>
</dbReference>
<name>A0A9P7TQR9_9HYPO</name>
<organism evidence="2 3">
    <name type="scientific">Claviceps humidiphila</name>
    <dbReference type="NCBI Taxonomy" id="1294629"/>
    <lineage>
        <taxon>Eukaryota</taxon>
        <taxon>Fungi</taxon>
        <taxon>Dikarya</taxon>
        <taxon>Ascomycota</taxon>
        <taxon>Pezizomycotina</taxon>
        <taxon>Sordariomycetes</taxon>
        <taxon>Hypocreomycetidae</taxon>
        <taxon>Hypocreales</taxon>
        <taxon>Clavicipitaceae</taxon>
        <taxon>Claviceps</taxon>
    </lineage>
</organism>
<accession>A0A9P7TQR9</accession>
<evidence type="ECO:0000313" key="2">
    <source>
        <dbReference type="EMBL" id="KAG6109046.1"/>
    </source>
</evidence>